<comment type="pathway">
    <text evidence="2 8">Glycolipid biosynthesis; glycosylphosphatidylinositol-anchor biosynthesis.</text>
</comment>
<keyword evidence="4 8" id="KW-0337">GPI-anchor biosynthesis</keyword>
<sequence>MSLKELKEQFVSDLTGGSMSEIYSVTGIALASVFLHTLVTQWLIPQLSILQNQPIPFLVDFYYSVVLQLQALTIFSDRTTLLYAYALAGGLLLFVVRVFGPQSNKKSAKNRSSKSQNEAKLKKSDDLLGIVPFITAYRSQMIVITNLAILAVDFHIFPRRFAKVETWGTSLMDLGVGLFVFSMGLANSRAVIKKSISKGTKTDSYFALVGRSTMKALPVLALGLIRLVSVKSLEYQEHVTEYGVHWNFFMTLGILPIFMGILDPILEAVPRFFVGLGLAALYEVLLQKFGVSQFILDETNRSTNLFTMNKEGVFSFLGYLSIFILGQSFGSFVLTLRKTPNNLLGMNFGKRPYAFLTVSPRQGLAIMTIVSWSLFMWARESVLVGSVSRRLANLAYVLMVLSFNSIFLLGYSLLEDVLGAADLDILGAINQNGLAVFLLANLCTGMINMSINTLDASRGMSYAILIFYLLAWVLVAKILAHYKIFIRL</sequence>
<evidence type="ECO:0000256" key="3">
    <source>
        <dbReference type="ARBA" id="ARBA00007559"/>
    </source>
</evidence>
<dbReference type="PANTHER" id="PTHR20661">
    <property type="entry name" value="PHOSPHATIDYLINOSITOL-GLYCAN BIOSYNTHESIS CLASS W PROTEIN"/>
    <property type="match status" value="1"/>
</dbReference>
<keyword evidence="8" id="KW-0256">Endoplasmic reticulum</keyword>
<dbReference type="KEGG" id="asau:88174574"/>
<dbReference type="EMBL" id="CP138897">
    <property type="protein sequence ID" value="WPK26163.1"/>
    <property type="molecule type" value="Genomic_DNA"/>
</dbReference>
<dbReference type="GO" id="GO:0005789">
    <property type="term" value="C:endoplasmic reticulum membrane"/>
    <property type="evidence" value="ECO:0007669"/>
    <property type="project" value="UniProtKB-SubCell"/>
</dbReference>
<feature type="transmembrane region" description="Helical" evidence="8">
    <location>
        <begin position="354"/>
        <end position="374"/>
    </location>
</feature>
<dbReference type="PANTHER" id="PTHR20661:SF0">
    <property type="entry name" value="PHOSPHATIDYLINOSITOL-GLYCAN BIOSYNTHESIS CLASS W PROTEIN"/>
    <property type="match status" value="1"/>
</dbReference>
<dbReference type="Pfam" id="PF06423">
    <property type="entry name" value="GWT1"/>
    <property type="match status" value="1"/>
</dbReference>
<feature type="transmembrane region" description="Helical" evidence="8">
    <location>
        <begin position="171"/>
        <end position="192"/>
    </location>
</feature>
<keyword evidence="8" id="KW-0012">Acyltransferase</keyword>
<organism evidence="9 10">
    <name type="scientific">Australozyma saopauloensis</name>
    <dbReference type="NCBI Taxonomy" id="291208"/>
    <lineage>
        <taxon>Eukaryota</taxon>
        <taxon>Fungi</taxon>
        <taxon>Dikarya</taxon>
        <taxon>Ascomycota</taxon>
        <taxon>Saccharomycotina</taxon>
        <taxon>Pichiomycetes</taxon>
        <taxon>Metschnikowiaceae</taxon>
        <taxon>Australozyma</taxon>
    </lineage>
</organism>
<gene>
    <name evidence="9" type="ORF">PUMCH_003511</name>
</gene>
<keyword evidence="6 8" id="KW-1133">Transmembrane helix</keyword>
<dbReference type="GO" id="GO:0072659">
    <property type="term" value="P:protein localization to plasma membrane"/>
    <property type="evidence" value="ECO:0007669"/>
    <property type="project" value="TreeGrafter"/>
</dbReference>
<evidence type="ECO:0000256" key="5">
    <source>
        <dbReference type="ARBA" id="ARBA00022692"/>
    </source>
</evidence>
<dbReference type="InterPro" id="IPR009447">
    <property type="entry name" value="PIGW/GWT1"/>
</dbReference>
<dbReference type="Proteomes" id="UP001338582">
    <property type="component" value="Chromosome 4"/>
</dbReference>
<evidence type="ECO:0000256" key="1">
    <source>
        <dbReference type="ARBA" id="ARBA00004477"/>
    </source>
</evidence>
<evidence type="ECO:0000256" key="7">
    <source>
        <dbReference type="ARBA" id="ARBA00023136"/>
    </source>
</evidence>
<comment type="subcellular location">
    <subcellularLocation>
        <location evidence="1 8">Endoplasmic reticulum membrane</location>
        <topology evidence="1 8">Multi-pass membrane protein</topology>
    </subcellularLocation>
</comment>
<feature type="transmembrane region" description="Helical" evidence="8">
    <location>
        <begin position="245"/>
        <end position="266"/>
    </location>
</feature>
<evidence type="ECO:0000256" key="8">
    <source>
        <dbReference type="RuleBase" id="RU280819"/>
    </source>
</evidence>
<feature type="transmembrane region" description="Helical" evidence="8">
    <location>
        <begin position="22"/>
        <end position="43"/>
    </location>
</feature>
<comment type="function">
    <text evidence="8">A acetyltransferase, which acetylates the inositol ring of phosphatidylinositol during biosynthesis of GPI-anchor.</text>
</comment>
<keyword evidence="7 8" id="KW-0472">Membrane</keyword>
<comment type="similarity">
    <text evidence="3 8">Belongs to the PIGW family.</text>
</comment>
<dbReference type="GO" id="GO:0032216">
    <property type="term" value="F:glucosaminyl-phosphatidylinositol O-acyltransferase activity"/>
    <property type="evidence" value="ECO:0007669"/>
    <property type="project" value="TreeGrafter"/>
</dbReference>
<feature type="transmembrane region" description="Helical" evidence="8">
    <location>
        <begin position="81"/>
        <end position="100"/>
    </location>
</feature>
<feature type="transmembrane region" description="Helical" evidence="8">
    <location>
        <begin position="273"/>
        <end position="296"/>
    </location>
</feature>
<keyword evidence="10" id="KW-1185">Reference proteome</keyword>
<feature type="transmembrane region" description="Helical" evidence="8">
    <location>
        <begin position="316"/>
        <end position="334"/>
    </location>
</feature>
<dbReference type="EC" id="2.3.-.-" evidence="8"/>
<evidence type="ECO:0000256" key="6">
    <source>
        <dbReference type="ARBA" id="ARBA00022989"/>
    </source>
</evidence>
<feature type="transmembrane region" description="Helical" evidence="8">
    <location>
        <begin position="394"/>
        <end position="414"/>
    </location>
</feature>
<evidence type="ECO:0000313" key="10">
    <source>
        <dbReference type="Proteomes" id="UP001338582"/>
    </source>
</evidence>
<evidence type="ECO:0000313" key="9">
    <source>
        <dbReference type="EMBL" id="WPK26163.1"/>
    </source>
</evidence>
<dbReference type="GeneID" id="88174574"/>
<feature type="transmembrane region" description="Helical" evidence="8">
    <location>
        <begin position="460"/>
        <end position="480"/>
    </location>
</feature>
<proteinExistence type="inferred from homology"/>
<dbReference type="AlphaFoldDB" id="A0AAX4HC89"/>
<evidence type="ECO:0000256" key="2">
    <source>
        <dbReference type="ARBA" id="ARBA00004687"/>
    </source>
</evidence>
<reference evidence="9 10" key="1">
    <citation type="submission" date="2023-10" db="EMBL/GenBank/DDBJ databases">
        <title>Draft Genome Sequence of Candida saopaulonensis from a very Premature Infant with Sepsis.</title>
        <authorList>
            <person name="Ning Y."/>
            <person name="Dai R."/>
            <person name="Xiao M."/>
            <person name="Xu Y."/>
            <person name="Yan Q."/>
            <person name="Zhang L."/>
        </authorList>
    </citation>
    <scope>NUCLEOTIDE SEQUENCE [LARGE SCALE GENOMIC DNA]</scope>
    <source>
        <strain evidence="9 10">19XY460</strain>
    </source>
</reference>
<feature type="transmembrane region" description="Helical" evidence="8">
    <location>
        <begin position="127"/>
        <end position="151"/>
    </location>
</feature>
<dbReference type="RefSeq" id="XP_062878544.1">
    <property type="nucleotide sequence ID" value="XM_063022474.1"/>
</dbReference>
<feature type="transmembrane region" description="Helical" evidence="8">
    <location>
        <begin position="434"/>
        <end position="454"/>
    </location>
</feature>
<accession>A0AAX4HC89</accession>
<evidence type="ECO:0000256" key="4">
    <source>
        <dbReference type="ARBA" id="ARBA00022502"/>
    </source>
</evidence>
<keyword evidence="5 8" id="KW-0812">Transmembrane</keyword>
<name>A0AAX4HC89_9ASCO</name>
<dbReference type="PIRSF" id="PIRSF017321">
    <property type="entry name" value="GWT1"/>
    <property type="match status" value="1"/>
</dbReference>
<protein>
    <recommendedName>
        <fullName evidence="8">GPI-anchored wall transfer protein</fullName>
        <ecNumber evidence="8">2.3.-.-</ecNumber>
    </recommendedName>
</protein>
<keyword evidence="8" id="KW-0808">Transferase</keyword>
<feature type="transmembrane region" description="Helical" evidence="8">
    <location>
        <begin position="204"/>
        <end position="225"/>
    </location>
</feature>
<dbReference type="GO" id="GO:0006506">
    <property type="term" value="P:GPI anchor biosynthetic process"/>
    <property type="evidence" value="ECO:0007669"/>
    <property type="project" value="UniProtKB-KW"/>
</dbReference>